<dbReference type="EMBL" id="KZ824288">
    <property type="protein sequence ID" value="RAL11520.1"/>
    <property type="molecule type" value="Genomic_DNA"/>
</dbReference>
<reference evidence="1 2" key="1">
    <citation type="submission" date="2018-02" db="EMBL/GenBank/DDBJ databases">
        <title>The genomes of Aspergillus section Nigri reveals drivers in fungal speciation.</title>
        <authorList>
            <consortium name="DOE Joint Genome Institute"/>
            <person name="Vesth T.C."/>
            <person name="Nybo J."/>
            <person name="Theobald S."/>
            <person name="Brandl J."/>
            <person name="Frisvad J.C."/>
            <person name="Nielsen K.F."/>
            <person name="Lyhne E.K."/>
            <person name="Kogle M.E."/>
            <person name="Kuo A."/>
            <person name="Riley R."/>
            <person name="Clum A."/>
            <person name="Nolan M."/>
            <person name="Lipzen A."/>
            <person name="Salamov A."/>
            <person name="Henrissat B."/>
            <person name="Wiebenga A."/>
            <person name="De vries R.P."/>
            <person name="Grigoriev I.V."/>
            <person name="Mortensen U.H."/>
            <person name="Andersen M.R."/>
            <person name="Baker S.E."/>
        </authorList>
    </citation>
    <scope>NUCLEOTIDE SEQUENCE [LARGE SCALE GENOMIC DNA]</scope>
    <source>
        <strain evidence="1 2">CBS 101889</strain>
    </source>
</reference>
<dbReference type="Proteomes" id="UP000248961">
    <property type="component" value="Unassembled WGS sequence"/>
</dbReference>
<organism evidence="1 2">
    <name type="scientific">Aspergillus homomorphus (strain CBS 101889)</name>
    <dbReference type="NCBI Taxonomy" id="1450537"/>
    <lineage>
        <taxon>Eukaryota</taxon>
        <taxon>Fungi</taxon>
        <taxon>Dikarya</taxon>
        <taxon>Ascomycota</taxon>
        <taxon>Pezizomycotina</taxon>
        <taxon>Eurotiomycetes</taxon>
        <taxon>Eurotiomycetidae</taxon>
        <taxon>Eurotiales</taxon>
        <taxon>Aspergillaceae</taxon>
        <taxon>Aspergillus</taxon>
        <taxon>Aspergillus subgen. Circumdati</taxon>
    </lineage>
</organism>
<evidence type="ECO:0000313" key="2">
    <source>
        <dbReference type="Proteomes" id="UP000248961"/>
    </source>
</evidence>
<proteinExistence type="predicted"/>
<keyword evidence="2" id="KW-1185">Reference proteome</keyword>
<dbReference type="VEuPathDB" id="FungiDB:BO97DRAFT_97103"/>
<dbReference type="GeneID" id="37205458"/>
<dbReference type="AlphaFoldDB" id="A0A395HUP5"/>
<accession>A0A395HUP5</accession>
<evidence type="ECO:0000313" key="1">
    <source>
        <dbReference type="EMBL" id="RAL11520.1"/>
    </source>
</evidence>
<sequence>MVQFVHRLLRSLRLLILSVSLSFSLHSPLRTTLFLKTTPDTNRPPPHKLNSQRLKFPIFPSFLLPLPPLLPLHFQVQGSLLFFLNSKSLPRWSHIPGYFCDSTNTSDYSGFRQRLLPAFQILLSPSTLAIATTPRITFVPF</sequence>
<name>A0A395HUP5_ASPHC</name>
<dbReference type="RefSeq" id="XP_025550674.1">
    <property type="nucleotide sequence ID" value="XM_025701169.1"/>
</dbReference>
<gene>
    <name evidence="1" type="ORF">BO97DRAFT_97103</name>
</gene>
<protein>
    <submittedName>
        <fullName evidence="1">Uncharacterized protein</fullName>
    </submittedName>
</protein>